<feature type="domain" description="Glycosyltransferase 2-like" evidence="4">
    <location>
        <begin position="13"/>
        <end position="170"/>
    </location>
</feature>
<dbReference type="PANTHER" id="PTHR43685">
    <property type="entry name" value="GLYCOSYLTRANSFERASE"/>
    <property type="match status" value="1"/>
</dbReference>
<dbReference type="AlphaFoldDB" id="A0A7S6VFM2"/>
<comment type="similarity">
    <text evidence="1">Belongs to the glycosyltransferase 2 family.</text>
</comment>
<dbReference type="PANTHER" id="PTHR43685:SF5">
    <property type="entry name" value="GLYCOSYLTRANSFERASE EPSE-RELATED"/>
    <property type="match status" value="1"/>
</dbReference>
<dbReference type="InterPro" id="IPR029044">
    <property type="entry name" value="Nucleotide-diphossugar_trans"/>
</dbReference>
<dbReference type="RefSeq" id="WP_273751231.1">
    <property type="nucleotide sequence ID" value="NZ_JAQPWG010000020.1"/>
</dbReference>
<dbReference type="GO" id="GO:0016757">
    <property type="term" value="F:glycosyltransferase activity"/>
    <property type="evidence" value="ECO:0007669"/>
    <property type="project" value="UniProtKB-KW"/>
</dbReference>
<keyword evidence="3" id="KW-0808">Transferase</keyword>
<evidence type="ECO:0000256" key="1">
    <source>
        <dbReference type="ARBA" id="ARBA00006739"/>
    </source>
</evidence>
<sequence>MNKFTALMSVYANDSALFLEEALESVRNQTLLPNQLVIIQDGEVSYKITEIISKFSEKVSFKVDVIVLQENHGLGFSLSKGVIASSNEIIIRLDADDISVNNRFEKLTSYFKKNPKVAIVGSYIAEFNGSKTELVGKREVPISSKEISKFAKYRSPFNHPSVAFKRSEILKIGNYHSIRGVEDYDLWIRAVHYNCSMANIPESLVLMRVGEGMYSRRGGKGYLKNYTSVKYNAYKLDVINFVQFIFGVSIMSVHVSLPVSVKKIIYTKLLHKV</sequence>
<evidence type="ECO:0000256" key="3">
    <source>
        <dbReference type="ARBA" id="ARBA00022679"/>
    </source>
</evidence>
<dbReference type="SUPFAM" id="SSF53448">
    <property type="entry name" value="Nucleotide-diphospho-sugar transferases"/>
    <property type="match status" value="1"/>
</dbReference>
<proteinExistence type="inferred from homology"/>
<protein>
    <submittedName>
        <fullName evidence="5">GT</fullName>
    </submittedName>
</protein>
<dbReference type="Gene3D" id="3.90.550.10">
    <property type="entry name" value="Spore Coat Polysaccharide Biosynthesis Protein SpsA, Chain A"/>
    <property type="match status" value="1"/>
</dbReference>
<accession>A0A7S6VFM2</accession>
<evidence type="ECO:0000256" key="2">
    <source>
        <dbReference type="ARBA" id="ARBA00022676"/>
    </source>
</evidence>
<evidence type="ECO:0000313" key="5">
    <source>
        <dbReference type="EMBL" id="QOW37933.1"/>
    </source>
</evidence>
<dbReference type="EMBL" id="MT799690">
    <property type="protein sequence ID" value="QOW37933.1"/>
    <property type="molecule type" value="Genomic_DNA"/>
</dbReference>
<organism evidence="5">
    <name type="scientific">Leuconostoc mesenteroides</name>
    <dbReference type="NCBI Taxonomy" id="1245"/>
    <lineage>
        <taxon>Bacteria</taxon>
        <taxon>Bacillati</taxon>
        <taxon>Bacillota</taxon>
        <taxon>Bacilli</taxon>
        <taxon>Lactobacillales</taxon>
        <taxon>Lactobacillaceae</taxon>
        <taxon>Leuconostoc</taxon>
    </lineage>
</organism>
<keyword evidence="2" id="KW-0328">Glycosyltransferase</keyword>
<dbReference type="Pfam" id="PF00535">
    <property type="entry name" value="Glycos_transf_2"/>
    <property type="match status" value="1"/>
</dbReference>
<dbReference type="InterPro" id="IPR001173">
    <property type="entry name" value="Glyco_trans_2-like"/>
</dbReference>
<reference evidence="5" key="1">
    <citation type="journal article" date="2020" name="FEMS Microbiol. Lett.">
        <title>Screening for texturing Leuconostoc and genomics behind polysaccharide production.</title>
        <authorList>
            <person name="Poulsen V.K."/>
            <person name="Koza A."/>
            <person name="Al-Nakeeb K."/>
            <person name="Oeregaard G."/>
        </authorList>
    </citation>
    <scope>NUCLEOTIDE SEQUENCE</scope>
    <source>
        <strain evidence="5">Ln4</strain>
    </source>
</reference>
<dbReference type="InterPro" id="IPR050834">
    <property type="entry name" value="Glycosyltransf_2"/>
</dbReference>
<evidence type="ECO:0000259" key="4">
    <source>
        <dbReference type="Pfam" id="PF00535"/>
    </source>
</evidence>
<name>A0A7S6VFM2_LEUME</name>